<dbReference type="Proteomes" id="UP000007305">
    <property type="component" value="Chromosome 4"/>
</dbReference>
<proteinExistence type="predicted"/>
<evidence type="ECO:0000313" key="1">
    <source>
        <dbReference type="EnsemblPlants" id="Zm00001eb204520_P001"/>
    </source>
</evidence>
<organism evidence="1 2">
    <name type="scientific">Zea mays</name>
    <name type="common">Maize</name>
    <dbReference type="NCBI Taxonomy" id="4577"/>
    <lineage>
        <taxon>Eukaryota</taxon>
        <taxon>Viridiplantae</taxon>
        <taxon>Streptophyta</taxon>
        <taxon>Embryophyta</taxon>
        <taxon>Tracheophyta</taxon>
        <taxon>Spermatophyta</taxon>
        <taxon>Magnoliopsida</taxon>
        <taxon>Liliopsida</taxon>
        <taxon>Poales</taxon>
        <taxon>Poaceae</taxon>
        <taxon>PACMAD clade</taxon>
        <taxon>Panicoideae</taxon>
        <taxon>Andropogonodae</taxon>
        <taxon>Andropogoneae</taxon>
        <taxon>Tripsacinae</taxon>
        <taxon>Zea</taxon>
    </lineage>
</organism>
<dbReference type="InParanoid" id="A0A804P2R5"/>
<accession>A0A804P2R5</accession>
<dbReference type="EnsemblPlants" id="Zm00001eb204520_T001">
    <property type="protein sequence ID" value="Zm00001eb204520_P001"/>
    <property type="gene ID" value="Zm00001eb204520"/>
</dbReference>
<keyword evidence="2" id="KW-1185">Reference proteome</keyword>
<dbReference type="Gramene" id="Zm00001eb204520_T001">
    <property type="protein sequence ID" value="Zm00001eb204520_P001"/>
    <property type="gene ID" value="Zm00001eb204520"/>
</dbReference>
<reference evidence="1" key="2">
    <citation type="submission" date="2019-07" db="EMBL/GenBank/DDBJ databases">
        <authorList>
            <person name="Seetharam A."/>
            <person name="Woodhouse M."/>
            <person name="Cannon E."/>
        </authorList>
    </citation>
    <scope>NUCLEOTIDE SEQUENCE [LARGE SCALE GENOMIC DNA]</scope>
    <source>
        <strain evidence="1">cv. B73</strain>
    </source>
</reference>
<dbReference type="AlphaFoldDB" id="A0A804P2R5"/>
<evidence type="ECO:0000313" key="2">
    <source>
        <dbReference type="Proteomes" id="UP000007305"/>
    </source>
</evidence>
<protein>
    <submittedName>
        <fullName evidence="1">Uncharacterized protein</fullName>
    </submittedName>
</protein>
<name>A0A804P2R5_MAIZE</name>
<reference evidence="2" key="1">
    <citation type="journal article" date="2009" name="Science">
        <title>The B73 maize genome: complexity, diversity, and dynamics.</title>
        <authorList>
            <person name="Schnable P.S."/>
            <person name="Ware D."/>
            <person name="Fulton R.S."/>
            <person name="Stein J.C."/>
            <person name="Wei F."/>
            <person name="Pasternak S."/>
            <person name="Liang C."/>
            <person name="Zhang J."/>
            <person name="Fulton L."/>
            <person name="Graves T.A."/>
            <person name="Minx P."/>
            <person name="Reily A.D."/>
            <person name="Courtney L."/>
            <person name="Kruchowski S.S."/>
            <person name="Tomlinson C."/>
            <person name="Strong C."/>
            <person name="Delehaunty K."/>
            <person name="Fronick C."/>
            <person name="Courtney B."/>
            <person name="Rock S.M."/>
            <person name="Belter E."/>
            <person name="Du F."/>
            <person name="Kim K."/>
            <person name="Abbott R.M."/>
            <person name="Cotton M."/>
            <person name="Levy A."/>
            <person name="Marchetto P."/>
            <person name="Ochoa K."/>
            <person name="Jackson S.M."/>
            <person name="Gillam B."/>
            <person name="Chen W."/>
            <person name="Yan L."/>
            <person name="Higginbotham J."/>
            <person name="Cardenas M."/>
            <person name="Waligorski J."/>
            <person name="Applebaum E."/>
            <person name="Phelps L."/>
            <person name="Falcone J."/>
            <person name="Kanchi K."/>
            <person name="Thane T."/>
            <person name="Scimone A."/>
            <person name="Thane N."/>
            <person name="Henke J."/>
            <person name="Wang T."/>
            <person name="Ruppert J."/>
            <person name="Shah N."/>
            <person name="Rotter K."/>
            <person name="Hodges J."/>
            <person name="Ingenthron E."/>
            <person name="Cordes M."/>
            <person name="Kohlberg S."/>
            <person name="Sgro J."/>
            <person name="Delgado B."/>
            <person name="Mead K."/>
            <person name="Chinwalla A."/>
            <person name="Leonard S."/>
            <person name="Crouse K."/>
            <person name="Collura K."/>
            <person name="Kudrna D."/>
            <person name="Currie J."/>
            <person name="He R."/>
            <person name="Angelova A."/>
            <person name="Rajasekar S."/>
            <person name="Mueller T."/>
            <person name="Lomeli R."/>
            <person name="Scara G."/>
            <person name="Ko A."/>
            <person name="Delaney K."/>
            <person name="Wissotski M."/>
            <person name="Lopez G."/>
            <person name="Campos D."/>
            <person name="Braidotti M."/>
            <person name="Ashley E."/>
            <person name="Golser W."/>
            <person name="Kim H."/>
            <person name="Lee S."/>
            <person name="Lin J."/>
            <person name="Dujmic Z."/>
            <person name="Kim W."/>
            <person name="Talag J."/>
            <person name="Zuccolo A."/>
            <person name="Fan C."/>
            <person name="Sebastian A."/>
            <person name="Kramer M."/>
            <person name="Spiegel L."/>
            <person name="Nascimento L."/>
            <person name="Zutavern T."/>
            <person name="Miller B."/>
            <person name="Ambroise C."/>
            <person name="Muller S."/>
            <person name="Spooner W."/>
            <person name="Narechania A."/>
            <person name="Ren L."/>
            <person name="Wei S."/>
            <person name="Kumari S."/>
            <person name="Faga B."/>
            <person name="Levy M.J."/>
            <person name="McMahan L."/>
            <person name="Van Buren P."/>
            <person name="Vaughn M.W."/>
            <person name="Ying K."/>
            <person name="Yeh C.-T."/>
            <person name="Emrich S.J."/>
            <person name="Jia Y."/>
            <person name="Kalyanaraman A."/>
            <person name="Hsia A.-P."/>
            <person name="Barbazuk W.B."/>
            <person name="Baucom R.S."/>
            <person name="Brutnell T.P."/>
            <person name="Carpita N.C."/>
            <person name="Chaparro C."/>
            <person name="Chia J.-M."/>
            <person name="Deragon J.-M."/>
            <person name="Estill J.C."/>
            <person name="Fu Y."/>
            <person name="Jeddeloh J.A."/>
            <person name="Han Y."/>
            <person name="Lee H."/>
            <person name="Li P."/>
            <person name="Lisch D.R."/>
            <person name="Liu S."/>
            <person name="Liu Z."/>
            <person name="Nagel D.H."/>
            <person name="McCann M.C."/>
            <person name="SanMiguel P."/>
            <person name="Myers A.M."/>
            <person name="Nettleton D."/>
            <person name="Nguyen J."/>
            <person name="Penning B.W."/>
            <person name="Ponnala L."/>
            <person name="Schneider K.L."/>
            <person name="Schwartz D.C."/>
            <person name="Sharma A."/>
            <person name="Soderlund C."/>
            <person name="Springer N.M."/>
            <person name="Sun Q."/>
            <person name="Wang H."/>
            <person name="Waterman M."/>
            <person name="Westerman R."/>
            <person name="Wolfgruber T.K."/>
            <person name="Yang L."/>
            <person name="Yu Y."/>
            <person name="Zhang L."/>
            <person name="Zhou S."/>
            <person name="Zhu Q."/>
            <person name="Bennetzen J.L."/>
            <person name="Dawe R.K."/>
            <person name="Jiang J."/>
            <person name="Jiang N."/>
            <person name="Presting G.G."/>
            <person name="Wessler S.R."/>
            <person name="Aluru S."/>
            <person name="Martienssen R.A."/>
            <person name="Clifton S.W."/>
            <person name="McCombie W.R."/>
            <person name="Wing R.A."/>
            <person name="Wilson R.K."/>
        </authorList>
    </citation>
    <scope>NUCLEOTIDE SEQUENCE [LARGE SCALE GENOMIC DNA]</scope>
    <source>
        <strain evidence="2">cv. B73</strain>
    </source>
</reference>
<reference evidence="1" key="3">
    <citation type="submission" date="2021-05" db="UniProtKB">
        <authorList>
            <consortium name="EnsemblPlants"/>
        </authorList>
    </citation>
    <scope>IDENTIFICATION</scope>
    <source>
        <strain evidence="1">cv. B73</strain>
    </source>
</reference>
<sequence length="73" mass="7775">MRSPSPAISRGDAPAPELAAIFRVMADLLGDPTWPQLHPWPCTDTPGARLDPVSLRGLPHLRTLSIFGSFGAA</sequence>